<evidence type="ECO:0000259" key="5">
    <source>
        <dbReference type="PROSITE" id="PS50893"/>
    </source>
</evidence>
<dbReference type="GO" id="GO:0016887">
    <property type="term" value="F:ATP hydrolysis activity"/>
    <property type="evidence" value="ECO:0007669"/>
    <property type="project" value="InterPro"/>
</dbReference>
<dbReference type="GO" id="GO:0022857">
    <property type="term" value="F:transmembrane transporter activity"/>
    <property type="evidence" value="ECO:0007669"/>
    <property type="project" value="UniProtKB-ARBA"/>
</dbReference>
<keyword evidence="6" id="KW-0449">Lipoprotein</keyword>
<keyword evidence="1" id="KW-0813">Transport</keyword>
<dbReference type="InterPro" id="IPR015854">
    <property type="entry name" value="ABC_transpr_LolD-like"/>
</dbReference>
<evidence type="ECO:0000256" key="4">
    <source>
        <dbReference type="ARBA" id="ARBA00038388"/>
    </source>
</evidence>
<dbReference type="SUPFAM" id="SSF52540">
    <property type="entry name" value="P-loop containing nucleoside triphosphate hydrolases"/>
    <property type="match status" value="1"/>
</dbReference>
<dbReference type="OrthoDB" id="9783924at2"/>
<dbReference type="PROSITE" id="PS50893">
    <property type="entry name" value="ABC_TRANSPORTER_2"/>
    <property type="match status" value="1"/>
</dbReference>
<dbReference type="EMBL" id="CP002824">
    <property type="protein sequence ID" value="AEG97446.1"/>
    <property type="molecule type" value="Genomic_DNA"/>
</dbReference>
<keyword evidence="2" id="KW-0547">Nucleotide-binding</keyword>
<dbReference type="PANTHER" id="PTHR24220">
    <property type="entry name" value="IMPORT ATP-BINDING PROTEIN"/>
    <property type="match status" value="1"/>
</dbReference>
<accession>A0A0H3FPM4</accession>
<dbReference type="GeneID" id="93310714"/>
<keyword evidence="3 6" id="KW-0067">ATP-binding</keyword>
<dbReference type="KEGG" id="eae:EAE_12660"/>
<dbReference type="GO" id="GO:0005524">
    <property type="term" value="F:ATP binding"/>
    <property type="evidence" value="ECO:0007669"/>
    <property type="project" value="UniProtKB-KW"/>
</dbReference>
<feature type="domain" description="ABC transporter" evidence="5">
    <location>
        <begin position="11"/>
        <end position="234"/>
    </location>
</feature>
<sequence length="235" mass="25942">MRSNITELPDISLSGIYKTYGCLDNITYALNNINLDVVKGEFLVLCGPSGSGKSTLLNILSGIDMPTSGHVFFLHKNLNVLSEKNLAHLRSRHLGFIFQFFNLIPVLSVFDNVYYPLTLNGHFNAKEARERTLHFLDSVGLSHLLARKPGQLSGGQQQRVAIARALAHSPEVIVADEPTGNLDLATGESILDLLVEINQRTKTTFIISTHSTQLKDRARRSVEIKDGAIIYDSAK</sequence>
<evidence type="ECO:0000313" key="6">
    <source>
        <dbReference type="EMBL" id="AEG97446.1"/>
    </source>
</evidence>
<dbReference type="InterPro" id="IPR003439">
    <property type="entry name" value="ABC_transporter-like_ATP-bd"/>
</dbReference>
<dbReference type="GO" id="GO:1902495">
    <property type="term" value="C:transmembrane transporter complex"/>
    <property type="evidence" value="ECO:0007669"/>
    <property type="project" value="UniProtKB-ARBA"/>
</dbReference>
<dbReference type="FunFam" id="3.40.50.300:FF:000032">
    <property type="entry name" value="Export ABC transporter ATP-binding protein"/>
    <property type="match status" value="1"/>
</dbReference>
<dbReference type="InterPro" id="IPR003593">
    <property type="entry name" value="AAA+_ATPase"/>
</dbReference>
<keyword evidence="7" id="KW-1185">Reference proteome</keyword>
<dbReference type="Gene3D" id="3.40.50.300">
    <property type="entry name" value="P-loop containing nucleotide triphosphate hydrolases"/>
    <property type="match status" value="1"/>
</dbReference>
<dbReference type="eggNOG" id="COG1136">
    <property type="taxonomic scope" value="Bacteria"/>
</dbReference>
<dbReference type="AlphaFoldDB" id="A0A0H3FPM4"/>
<evidence type="ECO:0000256" key="2">
    <source>
        <dbReference type="ARBA" id="ARBA00022741"/>
    </source>
</evidence>
<dbReference type="InterPro" id="IPR027417">
    <property type="entry name" value="P-loop_NTPase"/>
</dbReference>
<evidence type="ECO:0000256" key="1">
    <source>
        <dbReference type="ARBA" id="ARBA00022448"/>
    </source>
</evidence>
<name>A0A0H3FPM4_KLEAK</name>
<dbReference type="InterPro" id="IPR017911">
    <property type="entry name" value="MacB-like_ATP-bd"/>
</dbReference>
<comment type="similarity">
    <text evidence="4">Belongs to the ABC transporter superfamily. Macrolide exporter (TC 3.A.1.122) family.</text>
</comment>
<evidence type="ECO:0000313" key="7">
    <source>
        <dbReference type="Proteomes" id="UP000008881"/>
    </source>
</evidence>
<reference evidence="6 7" key="1">
    <citation type="journal article" date="2012" name="J. Bacteriol.">
        <title>Complete genome sequence of Enterobacter aerogenes KCTC 2190.</title>
        <authorList>
            <person name="Shin S.H."/>
            <person name="Kim S."/>
            <person name="Kim J.Y."/>
            <person name="Lee S."/>
            <person name="Um Y."/>
            <person name="Oh M.K."/>
            <person name="Kim Y.R."/>
            <person name="Lee J."/>
            <person name="Yang K.S."/>
        </authorList>
    </citation>
    <scope>NUCLEOTIDE SEQUENCE [LARGE SCALE GENOMIC DNA]</scope>
    <source>
        <strain evidence="6 7">KCTC 2190</strain>
    </source>
</reference>
<dbReference type="CDD" id="cd03255">
    <property type="entry name" value="ABC_MJ0796_LolCDE_FtsE"/>
    <property type="match status" value="1"/>
</dbReference>
<dbReference type="InterPro" id="IPR017871">
    <property type="entry name" value="ABC_transporter-like_CS"/>
</dbReference>
<dbReference type="GO" id="GO:0005886">
    <property type="term" value="C:plasma membrane"/>
    <property type="evidence" value="ECO:0007669"/>
    <property type="project" value="TreeGrafter"/>
</dbReference>
<organism evidence="6 7">
    <name type="scientific">Klebsiella aerogenes (strain ATCC 13048 / DSM 30053 / CCUG 1429 / JCM 1235 / KCTC 2190 / NBRC 13534 / NCIMB 10102 / NCTC 10006 / CDC 819-56)</name>
    <name type="common">Enterobacter aerogenes</name>
    <dbReference type="NCBI Taxonomy" id="1028307"/>
    <lineage>
        <taxon>Bacteria</taxon>
        <taxon>Pseudomonadati</taxon>
        <taxon>Pseudomonadota</taxon>
        <taxon>Gammaproteobacteria</taxon>
        <taxon>Enterobacterales</taxon>
        <taxon>Enterobacteriaceae</taxon>
        <taxon>Klebsiella/Raoultella group</taxon>
        <taxon>Klebsiella</taxon>
    </lineage>
</organism>
<dbReference type="PROSITE" id="PS00211">
    <property type="entry name" value="ABC_TRANSPORTER_1"/>
    <property type="match status" value="1"/>
</dbReference>
<gene>
    <name evidence="6" type="ordered locus">EAE_12660</name>
</gene>
<dbReference type="Pfam" id="PF00005">
    <property type="entry name" value="ABC_tran"/>
    <property type="match status" value="1"/>
</dbReference>
<dbReference type="Proteomes" id="UP000008881">
    <property type="component" value="Chromosome"/>
</dbReference>
<evidence type="ECO:0000256" key="3">
    <source>
        <dbReference type="ARBA" id="ARBA00022840"/>
    </source>
</evidence>
<dbReference type="PANTHER" id="PTHR24220:SF86">
    <property type="entry name" value="ABC TRANSPORTER ABCH.1"/>
    <property type="match status" value="1"/>
</dbReference>
<dbReference type="RefSeq" id="WP_015704577.1">
    <property type="nucleotide sequence ID" value="NC_015663.1"/>
</dbReference>
<dbReference type="HOGENOM" id="CLU_000604_1_22_6"/>
<proteinExistence type="inferred from homology"/>
<protein>
    <submittedName>
        <fullName evidence="6">Lipoprotein-releasing system ATP-binding protein LolD</fullName>
    </submittedName>
</protein>
<dbReference type="SMART" id="SM00382">
    <property type="entry name" value="AAA"/>
    <property type="match status" value="1"/>
</dbReference>